<dbReference type="CTD" id="127707"/>
<dbReference type="PANTHER" id="PTHR45972:SF1">
    <property type="entry name" value="KELCH DOMAIN-CONTAINING PROTEIN 7A"/>
    <property type="match status" value="1"/>
</dbReference>
<evidence type="ECO:0000313" key="6">
    <source>
        <dbReference type="RefSeq" id="XP_020828889.1"/>
    </source>
</evidence>
<reference evidence="6" key="1">
    <citation type="submission" date="2025-08" db="UniProtKB">
        <authorList>
            <consortium name="RefSeq"/>
        </authorList>
    </citation>
    <scope>IDENTIFICATION</scope>
    <source>
        <tissue evidence="6">Spleen</tissue>
    </source>
</reference>
<gene>
    <name evidence="6" type="primary">KLHDC7A</name>
</gene>
<dbReference type="AlphaFoldDB" id="A0A6P5JCN9"/>
<feature type="region of interest" description="Disordered" evidence="3">
    <location>
        <begin position="46"/>
        <end position="183"/>
    </location>
</feature>
<dbReference type="PANTHER" id="PTHR45972">
    <property type="entry name" value="BTB_2 DOMAIN-CONTAINING PROTEIN"/>
    <property type="match status" value="1"/>
</dbReference>
<dbReference type="InterPro" id="IPR015915">
    <property type="entry name" value="Kelch-typ_b-propeller"/>
</dbReference>
<dbReference type="FunCoup" id="A0A6P5JCN9">
    <property type="interactions" value="2"/>
</dbReference>
<keyword evidence="1" id="KW-0880">Kelch repeat</keyword>
<feature type="transmembrane region" description="Helical" evidence="4">
    <location>
        <begin position="20"/>
        <end position="38"/>
    </location>
</feature>
<proteinExistence type="predicted"/>
<evidence type="ECO:0000256" key="2">
    <source>
        <dbReference type="ARBA" id="ARBA00022737"/>
    </source>
</evidence>
<dbReference type="Proteomes" id="UP000515140">
    <property type="component" value="Unplaced"/>
</dbReference>
<dbReference type="KEGG" id="pcw:110198757"/>
<feature type="compositionally biased region" description="Basic and acidic residues" evidence="3">
    <location>
        <begin position="114"/>
        <end position="142"/>
    </location>
</feature>
<keyword evidence="4" id="KW-0472">Membrane</keyword>
<protein>
    <submittedName>
        <fullName evidence="6">Kelch domain-containing protein 7A</fullName>
    </submittedName>
</protein>
<evidence type="ECO:0000256" key="4">
    <source>
        <dbReference type="SAM" id="Phobius"/>
    </source>
</evidence>
<evidence type="ECO:0000313" key="5">
    <source>
        <dbReference type="Proteomes" id="UP000515140"/>
    </source>
</evidence>
<name>A0A6P5JCN9_PHACI</name>
<feature type="region of interest" description="Disordered" evidence="3">
    <location>
        <begin position="349"/>
        <end position="390"/>
    </location>
</feature>
<dbReference type="InterPro" id="IPR006652">
    <property type="entry name" value="Kelch_1"/>
</dbReference>
<dbReference type="SUPFAM" id="SSF117281">
    <property type="entry name" value="Kelch motif"/>
    <property type="match status" value="1"/>
</dbReference>
<evidence type="ECO:0000256" key="3">
    <source>
        <dbReference type="SAM" id="MobiDB-lite"/>
    </source>
</evidence>
<organism evidence="5 6">
    <name type="scientific">Phascolarctos cinereus</name>
    <name type="common">Koala</name>
    <dbReference type="NCBI Taxonomy" id="38626"/>
    <lineage>
        <taxon>Eukaryota</taxon>
        <taxon>Metazoa</taxon>
        <taxon>Chordata</taxon>
        <taxon>Craniata</taxon>
        <taxon>Vertebrata</taxon>
        <taxon>Euteleostomi</taxon>
        <taxon>Mammalia</taxon>
        <taxon>Metatheria</taxon>
        <taxon>Diprotodontia</taxon>
        <taxon>Phascolarctidae</taxon>
        <taxon>Phascolarctos</taxon>
    </lineage>
</organism>
<keyword evidence="4" id="KW-0812">Transmembrane</keyword>
<keyword evidence="2" id="KW-0677">Repeat</keyword>
<dbReference type="Gene3D" id="2.120.10.80">
    <property type="entry name" value="Kelch-type beta propeller"/>
    <property type="match status" value="1"/>
</dbReference>
<accession>A0A6P5JCN9</accession>
<dbReference type="SMART" id="SM00612">
    <property type="entry name" value="Kelch"/>
    <property type="match status" value="2"/>
</dbReference>
<dbReference type="GeneID" id="110198757"/>
<dbReference type="Pfam" id="PF01344">
    <property type="entry name" value="Kelch_1"/>
    <property type="match status" value="2"/>
</dbReference>
<keyword evidence="5" id="KW-1185">Reference proteome</keyword>
<dbReference type="InterPro" id="IPR052310">
    <property type="entry name" value="Kelch/BTB_domain_protein"/>
</dbReference>
<dbReference type="InParanoid" id="A0A6P5JCN9"/>
<keyword evidence="4" id="KW-1133">Transmembrane helix</keyword>
<dbReference type="RefSeq" id="XP_020828889.1">
    <property type="nucleotide sequence ID" value="XM_020973230.1"/>
</dbReference>
<evidence type="ECO:0000256" key="1">
    <source>
        <dbReference type="ARBA" id="ARBA00022441"/>
    </source>
</evidence>
<sequence length="814" mass="89260">MSDSSSEPWDWYLDMQLTGKLVFSAAALLLGALVYRLYKYWPARDPPRAGTSTADATATEEPEVAEQGDPSSTSARARLPGLRWRGQVSREEGAKGNRALGNDQPEGAGGACDLKARGRLDLGDGHPVENKRAGFNKGEQHPGKSPVWDCLGEKATGQGKNCDSELESPQPGLDGNETDCPSDSWQEPGLLLDCIKGQRKEEEISDSGSEKAATGWEDMNRSWVFTQAAGVSQDGLGIIRATSDMGLAVSQHSGEANTSYVFSSLARAQIEENFLGKQTLEERTERPWEASASPGLKGKIYDYYVESTSRSISRDMLALRASTPRIPGGITVPQGSPLLLSFERFPAQPHGRFPDPLTSPGCTHPSDRAKDVCESASSSRSPPSLPGTGISRKESFLQIAENPEFQLQLDNMGTSPSSDIQLALHSSIESPDLNAATASLEPKVELVAGTNFFQLPLVPGAAQNTHLDLGNCYEVLKLAKREKLDVLKKAAYKVMSDNYLQVLQSPDIYGRLSGAERELILQRRLQGQKYLVVADVCPQEGTGRLCAYNNEQDAWWPLASLPPEATSRGCAICSLFNYLFVVAGCQRVGGQASNRMFCYNPLTGIWREMCPLNQARPHCKLVVLDGYMYAIGGECLYTVERYNPRQDRWTFVAPLPNDTFALAHTATACDGEIYVTGGTLRYLLLRYSGQEDRWRASPAAGGKDRTAEMASVNGFLYRFDLNRSLGIGVYRCSARTRLWYECATYRVHYPAAFQCAAVDNLIHCVGRQFHLRFLADYVSPRFLSNELQGFPSPQGTLIPTVLVLPALNMAQTRV</sequence>